<proteinExistence type="predicted"/>
<evidence type="ECO:0000313" key="2">
    <source>
        <dbReference type="Proteomes" id="UP000676336"/>
    </source>
</evidence>
<evidence type="ECO:0000313" key="1">
    <source>
        <dbReference type="EMBL" id="CAF4895620.1"/>
    </source>
</evidence>
<feature type="non-terminal residue" evidence="1">
    <location>
        <position position="32"/>
    </location>
</feature>
<gene>
    <name evidence="1" type="ORF">SMN809_LOCUS51485</name>
</gene>
<protein>
    <submittedName>
        <fullName evidence="1">Uncharacterized protein</fullName>
    </submittedName>
</protein>
<sequence>MSINNSTVEERLDGSLEIMNSDIYSSLHGVAQ</sequence>
<accession>A0A8S3CPZ4</accession>
<dbReference type="Proteomes" id="UP000676336">
    <property type="component" value="Unassembled WGS sequence"/>
</dbReference>
<name>A0A8S3CPZ4_9BILA</name>
<comment type="caution">
    <text evidence="1">The sequence shown here is derived from an EMBL/GenBank/DDBJ whole genome shotgun (WGS) entry which is preliminary data.</text>
</comment>
<reference evidence="1" key="1">
    <citation type="submission" date="2021-02" db="EMBL/GenBank/DDBJ databases">
        <authorList>
            <person name="Nowell W R."/>
        </authorList>
    </citation>
    <scope>NUCLEOTIDE SEQUENCE</scope>
</reference>
<organism evidence="1 2">
    <name type="scientific">Rotaria magnacalcarata</name>
    <dbReference type="NCBI Taxonomy" id="392030"/>
    <lineage>
        <taxon>Eukaryota</taxon>
        <taxon>Metazoa</taxon>
        <taxon>Spiralia</taxon>
        <taxon>Gnathifera</taxon>
        <taxon>Rotifera</taxon>
        <taxon>Eurotatoria</taxon>
        <taxon>Bdelloidea</taxon>
        <taxon>Philodinida</taxon>
        <taxon>Philodinidae</taxon>
        <taxon>Rotaria</taxon>
    </lineage>
</organism>
<dbReference type="AlphaFoldDB" id="A0A8S3CPZ4"/>
<dbReference type="EMBL" id="CAJOBI010172668">
    <property type="protein sequence ID" value="CAF4895620.1"/>
    <property type="molecule type" value="Genomic_DNA"/>
</dbReference>